<evidence type="ECO:0000256" key="6">
    <source>
        <dbReference type="ARBA" id="ARBA00022989"/>
    </source>
</evidence>
<dbReference type="OrthoDB" id="46868at2759"/>
<keyword evidence="5" id="KW-0931">ER-Golgi transport</keyword>
<keyword evidence="7 10" id="KW-0175">Coiled coil</keyword>
<organism evidence="13 14">
    <name type="scientific">Tulasnella calospora MUT 4182</name>
    <dbReference type="NCBI Taxonomy" id="1051891"/>
    <lineage>
        <taxon>Eukaryota</taxon>
        <taxon>Fungi</taxon>
        <taxon>Dikarya</taxon>
        <taxon>Basidiomycota</taxon>
        <taxon>Agaricomycotina</taxon>
        <taxon>Agaricomycetes</taxon>
        <taxon>Cantharellales</taxon>
        <taxon>Tulasnellaceae</taxon>
        <taxon>Tulasnella</taxon>
    </lineage>
</organism>
<evidence type="ECO:0000256" key="7">
    <source>
        <dbReference type="ARBA" id="ARBA00023054"/>
    </source>
</evidence>
<evidence type="ECO:0000256" key="1">
    <source>
        <dbReference type="ARBA" id="ARBA00004163"/>
    </source>
</evidence>
<evidence type="ECO:0000256" key="5">
    <source>
        <dbReference type="ARBA" id="ARBA00022892"/>
    </source>
</evidence>
<dbReference type="GO" id="GO:0006890">
    <property type="term" value="P:retrograde vesicle-mediated transport, Golgi to endoplasmic reticulum"/>
    <property type="evidence" value="ECO:0007669"/>
    <property type="project" value="InterPro"/>
</dbReference>
<dbReference type="PANTHER" id="PTHR12825">
    <property type="entry name" value="BNIP1-RELATED"/>
    <property type="match status" value="1"/>
</dbReference>
<protein>
    <recommendedName>
        <fullName evidence="12">Sec20 C-terminal domain-containing protein</fullName>
    </recommendedName>
</protein>
<accession>A0A0C3LTU2</accession>
<dbReference type="HOGENOM" id="CLU_063105_1_0_1"/>
<dbReference type="AlphaFoldDB" id="A0A0C3LTU2"/>
<evidence type="ECO:0000256" key="10">
    <source>
        <dbReference type="SAM" id="Coils"/>
    </source>
</evidence>
<evidence type="ECO:0000313" key="14">
    <source>
        <dbReference type="Proteomes" id="UP000054248"/>
    </source>
</evidence>
<dbReference type="InterPro" id="IPR005606">
    <property type="entry name" value="Sec20"/>
</dbReference>
<keyword evidence="14" id="KW-1185">Reference proteome</keyword>
<reference evidence="13 14" key="1">
    <citation type="submission" date="2014-04" db="EMBL/GenBank/DDBJ databases">
        <authorList>
            <consortium name="DOE Joint Genome Institute"/>
            <person name="Kuo A."/>
            <person name="Girlanda M."/>
            <person name="Perotto S."/>
            <person name="Kohler A."/>
            <person name="Nagy L.G."/>
            <person name="Floudas D."/>
            <person name="Copeland A."/>
            <person name="Barry K.W."/>
            <person name="Cichocki N."/>
            <person name="Veneault-Fourrey C."/>
            <person name="LaButti K."/>
            <person name="Lindquist E.A."/>
            <person name="Lipzen A."/>
            <person name="Lundell T."/>
            <person name="Morin E."/>
            <person name="Murat C."/>
            <person name="Sun H."/>
            <person name="Tunlid A."/>
            <person name="Henrissat B."/>
            <person name="Grigoriev I.V."/>
            <person name="Hibbett D.S."/>
            <person name="Martin F."/>
            <person name="Nordberg H.P."/>
            <person name="Cantor M.N."/>
            <person name="Hua S.X."/>
        </authorList>
    </citation>
    <scope>NUCLEOTIDE SEQUENCE [LARGE SCALE GENOMIC DNA]</scope>
    <source>
        <strain evidence="13 14">MUT 4182</strain>
    </source>
</reference>
<evidence type="ECO:0000256" key="11">
    <source>
        <dbReference type="SAM" id="Phobius"/>
    </source>
</evidence>
<dbReference type="GO" id="GO:0005484">
    <property type="term" value="F:SNAP receptor activity"/>
    <property type="evidence" value="ECO:0007669"/>
    <property type="project" value="InterPro"/>
</dbReference>
<evidence type="ECO:0000256" key="9">
    <source>
        <dbReference type="ARBA" id="ARBA00037934"/>
    </source>
</evidence>
<evidence type="ECO:0000256" key="8">
    <source>
        <dbReference type="ARBA" id="ARBA00023136"/>
    </source>
</evidence>
<keyword evidence="8 11" id="KW-0472">Membrane</keyword>
<gene>
    <name evidence="13" type="ORF">M407DRAFT_244309</name>
</gene>
<dbReference type="PANTHER" id="PTHR12825:SF0">
    <property type="entry name" value="VESICLE TRANSPORT PROTEIN SEC20"/>
    <property type="match status" value="1"/>
</dbReference>
<keyword evidence="2" id="KW-0813">Transport</keyword>
<comment type="subcellular location">
    <subcellularLocation>
        <location evidence="1">Endoplasmic reticulum membrane</location>
        <topology evidence="1">Single-pass type IV membrane protein</topology>
    </subcellularLocation>
</comment>
<sequence>MNSAYDEAVQVHDGLRRRLKDLQEHSIPNLRDCKGPLAFQQQLAAEIRDDMDIFQRELQRLEALVDDQLTEKDRLKAADWVEEMTEMIQHVKKDYRAALLTSKRTIDTQNKSYRDELLRSNVVTSGPNEPNNEKPRGDDALMKATNDVTDAFRRTANLMQQELERSVLTQQMFDESSRTLSATSDLYTSFGTLLNTSKSLIKALERSDTLDRLLIIASLLLFFTVVAWIVKKRVVDKGLGIAFWWIKYIPRRRSAAEVQDSLQRAGNWLDQQPPAPVPTITLPGVNAGQETPMATVEGFQRPERDL</sequence>
<dbReference type="Proteomes" id="UP000054248">
    <property type="component" value="Unassembled WGS sequence"/>
</dbReference>
<evidence type="ECO:0000259" key="12">
    <source>
        <dbReference type="Pfam" id="PF03908"/>
    </source>
</evidence>
<keyword evidence="4" id="KW-0256">Endoplasmic reticulum</keyword>
<dbReference type="STRING" id="1051891.A0A0C3LTU2"/>
<feature type="transmembrane region" description="Helical" evidence="11">
    <location>
        <begin position="213"/>
        <end position="230"/>
    </location>
</feature>
<dbReference type="InterPro" id="IPR056173">
    <property type="entry name" value="Sec20_C"/>
</dbReference>
<proteinExistence type="inferred from homology"/>
<evidence type="ECO:0000313" key="13">
    <source>
        <dbReference type="EMBL" id="KIO24777.1"/>
    </source>
</evidence>
<evidence type="ECO:0000256" key="2">
    <source>
        <dbReference type="ARBA" id="ARBA00022448"/>
    </source>
</evidence>
<keyword evidence="6 11" id="KW-1133">Transmembrane helix</keyword>
<reference evidence="14" key="2">
    <citation type="submission" date="2015-01" db="EMBL/GenBank/DDBJ databases">
        <title>Evolutionary Origins and Diversification of the Mycorrhizal Mutualists.</title>
        <authorList>
            <consortium name="DOE Joint Genome Institute"/>
            <consortium name="Mycorrhizal Genomics Consortium"/>
            <person name="Kohler A."/>
            <person name="Kuo A."/>
            <person name="Nagy L.G."/>
            <person name="Floudas D."/>
            <person name="Copeland A."/>
            <person name="Barry K.W."/>
            <person name="Cichocki N."/>
            <person name="Veneault-Fourrey C."/>
            <person name="LaButti K."/>
            <person name="Lindquist E.A."/>
            <person name="Lipzen A."/>
            <person name="Lundell T."/>
            <person name="Morin E."/>
            <person name="Murat C."/>
            <person name="Riley R."/>
            <person name="Ohm R."/>
            <person name="Sun H."/>
            <person name="Tunlid A."/>
            <person name="Henrissat B."/>
            <person name="Grigoriev I.V."/>
            <person name="Hibbett D.S."/>
            <person name="Martin F."/>
        </authorList>
    </citation>
    <scope>NUCLEOTIDE SEQUENCE [LARGE SCALE GENOMIC DNA]</scope>
    <source>
        <strain evidence="14">MUT 4182</strain>
    </source>
</reference>
<keyword evidence="3 11" id="KW-0812">Transmembrane</keyword>
<comment type="similarity">
    <text evidence="9">Belongs to the SEC20 family.</text>
</comment>
<evidence type="ECO:0000256" key="3">
    <source>
        <dbReference type="ARBA" id="ARBA00022692"/>
    </source>
</evidence>
<name>A0A0C3LTU2_9AGAM</name>
<dbReference type="GO" id="GO:0005789">
    <property type="term" value="C:endoplasmic reticulum membrane"/>
    <property type="evidence" value="ECO:0007669"/>
    <property type="project" value="UniProtKB-SubCell"/>
</dbReference>
<dbReference type="Pfam" id="PF03908">
    <property type="entry name" value="Sec20"/>
    <property type="match status" value="1"/>
</dbReference>
<dbReference type="EMBL" id="KN823054">
    <property type="protein sequence ID" value="KIO24777.1"/>
    <property type="molecule type" value="Genomic_DNA"/>
</dbReference>
<dbReference type="GO" id="GO:0031201">
    <property type="term" value="C:SNARE complex"/>
    <property type="evidence" value="ECO:0007669"/>
    <property type="project" value="TreeGrafter"/>
</dbReference>
<feature type="coiled-coil region" evidence="10">
    <location>
        <begin position="5"/>
        <end position="78"/>
    </location>
</feature>
<evidence type="ECO:0000256" key="4">
    <source>
        <dbReference type="ARBA" id="ARBA00022824"/>
    </source>
</evidence>
<feature type="domain" description="Sec20 C-terminal" evidence="12">
    <location>
        <begin position="145"/>
        <end position="234"/>
    </location>
</feature>